<evidence type="ECO:0000313" key="1">
    <source>
        <dbReference type="EMBL" id="KAA1087294.1"/>
    </source>
</evidence>
<reference evidence="1 2" key="1">
    <citation type="submission" date="2019-05" db="EMBL/GenBank/DDBJ databases">
        <title>Emergence of the Ug99 lineage of the wheat stem rust pathogen through somatic hybridization.</title>
        <authorList>
            <person name="Li F."/>
            <person name="Upadhyaya N.M."/>
            <person name="Sperschneider J."/>
            <person name="Matny O."/>
            <person name="Nguyen-Phuc H."/>
            <person name="Mago R."/>
            <person name="Raley C."/>
            <person name="Miller M.E."/>
            <person name="Silverstein K.A.T."/>
            <person name="Henningsen E."/>
            <person name="Hirsch C.D."/>
            <person name="Visser B."/>
            <person name="Pretorius Z.A."/>
            <person name="Steffenson B.J."/>
            <person name="Schwessinger B."/>
            <person name="Dodds P.N."/>
            <person name="Figueroa M."/>
        </authorList>
    </citation>
    <scope>NUCLEOTIDE SEQUENCE [LARGE SCALE GENOMIC DNA]</scope>
    <source>
        <strain evidence="1">21-0</strain>
    </source>
</reference>
<comment type="caution">
    <text evidence="1">The sequence shown here is derived from an EMBL/GenBank/DDBJ whole genome shotgun (WGS) entry which is preliminary data.</text>
</comment>
<sequence length="87" mass="9766">MIDYKSRDHPITNLAIIRISPACTSRLRVLAGFVTLDVLAAFKNTANTVLLSKSTITEIEQKIVRLLSFPSSFVCLQAIRRPICKYI</sequence>
<dbReference type="Proteomes" id="UP000324748">
    <property type="component" value="Unassembled WGS sequence"/>
</dbReference>
<gene>
    <name evidence="1" type="ORF">PGT21_028116</name>
</gene>
<dbReference type="EMBL" id="VSWC01000105">
    <property type="protein sequence ID" value="KAA1087294.1"/>
    <property type="molecule type" value="Genomic_DNA"/>
</dbReference>
<dbReference type="AlphaFoldDB" id="A0A5B0NFG3"/>
<protein>
    <submittedName>
        <fullName evidence="1">Uncharacterized protein</fullName>
    </submittedName>
</protein>
<keyword evidence="2" id="KW-1185">Reference proteome</keyword>
<organism evidence="1 2">
    <name type="scientific">Puccinia graminis f. sp. tritici</name>
    <dbReference type="NCBI Taxonomy" id="56615"/>
    <lineage>
        <taxon>Eukaryota</taxon>
        <taxon>Fungi</taxon>
        <taxon>Dikarya</taxon>
        <taxon>Basidiomycota</taxon>
        <taxon>Pucciniomycotina</taxon>
        <taxon>Pucciniomycetes</taxon>
        <taxon>Pucciniales</taxon>
        <taxon>Pucciniaceae</taxon>
        <taxon>Puccinia</taxon>
    </lineage>
</organism>
<name>A0A5B0NFG3_PUCGR</name>
<proteinExistence type="predicted"/>
<accession>A0A5B0NFG3</accession>
<evidence type="ECO:0000313" key="2">
    <source>
        <dbReference type="Proteomes" id="UP000324748"/>
    </source>
</evidence>